<dbReference type="Gramene" id="FCD_00008669-RA">
    <property type="protein sequence ID" value="FCD_00008669-RA:cds"/>
    <property type="gene ID" value="FCD_00008669"/>
</dbReference>
<protein>
    <submittedName>
        <fullName evidence="1">Uncharacterized protein</fullName>
    </submittedName>
</protein>
<evidence type="ECO:0000313" key="2">
    <source>
        <dbReference type="Proteomes" id="UP001187192"/>
    </source>
</evidence>
<dbReference type="EMBL" id="BTGU01000002">
    <property type="protein sequence ID" value="GMN29321.1"/>
    <property type="molecule type" value="Genomic_DNA"/>
</dbReference>
<name>A0AA88CT94_FICCA</name>
<keyword evidence="2" id="KW-1185">Reference proteome</keyword>
<proteinExistence type="predicted"/>
<reference evidence="1" key="1">
    <citation type="submission" date="2023-07" db="EMBL/GenBank/DDBJ databases">
        <title>draft genome sequence of fig (Ficus carica).</title>
        <authorList>
            <person name="Takahashi T."/>
            <person name="Nishimura K."/>
        </authorList>
    </citation>
    <scope>NUCLEOTIDE SEQUENCE</scope>
</reference>
<dbReference type="AlphaFoldDB" id="A0AA88CT94"/>
<evidence type="ECO:0000313" key="1">
    <source>
        <dbReference type="EMBL" id="GMN29321.1"/>
    </source>
</evidence>
<organism evidence="1 2">
    <name type="scientific">Ficus carica</name>
    <name type="common">Common fig</name>
    <dbReference type="NCBI Taxonomy" id="3494"/>
    <lineage>
        <taxon>Eukaryota</taxon>
        <taxon>Viridiplantae</taxon>
        <taxon>Streptophyta</taxon>
        <taxon>Embryophyta</taxon>
        <taxon>Tracheophyta</taxon>
        <taxon>Spermatophyta</taxon>
        <taxon>Magnoliopsida</taxon>
        <taxon>eudicotyledons</taxon>
        <taxon>Gunneridae</taxon>
        <taxon>Pentapetalae</taxon>
        <taxon>rosids</taxon>
        <taxon>fabids</taxon>
        <taxon>Rosales</taxon>
        <taxon>Moraceae</taxon>
        <taxon>Ficeae</taxon>
        <taxon>Ficus</taxon>
    </lineage>
</organism>
<gene>
    <name evidence="1" type="ORF">TIFTF001_002383</name>
</gene>
<dbReference type="Proteomes" id="UP001187192">
    <property type="component" value="Unassembled WGS sequence"/>
</dbReference>
<accession>A0AA88CT94</accession>
<sequence length="87" mass="9095">MDGGSRDTDCGDVAGIKLTTSGLGLSGGREGSRGRDLWGSTSGLSSRLATVRRLGWDLCEANRRDYGAAACGGGSLFFRCCQRNSCQ</sequence>
<comment type="caution">
    <text evidence="1">The sequence shown here is derived from an EMBL/GenBank/DDBJ whole genome shotgun (WGS) entry which is preliminary data.</text>
</comment>